<name>W3XIC8_PESFW</name>
<proteinExistence type="predicted"/>
<feature type="compositionally biased region" description="Basic and acidic residues" evidence="1">
    <location>
        <begin position="304"/>
        <end position="316"/>
    </location>
</feature>
<dbReference type="PANTHER" id="PTHR21456">
    <property type="entry name" value="FAMILY WITH SEQUENCE SIMILARITY 102"/>
    <property type="match status" value="1"/>
</dbReference>
<dbReference type="OrthoDB" id="3365224at2759"/>
<feature type="compositionally biased region" description="Basic and acidic residues" evidence="1">
    <location>
        <begin position="337"/>
        <end position="346"/>
    </location>
</feature>
<evidence type="ECO:0000256" key="1">
    <source>
        <dbReference type="SAM" id="MobiDB-lite"/>
    </source>
</evidence>
<feature type="compositionally biased region" description="Polar residues" evidence="1">
    <location>
        <begin position="407"/>
        <end position="420"/>
    </location>
</feature>
<dbReference type="KEGG" id="pfy:PFICI_03031"/>
<dbReference type="eggNOG" id="ENOG502R9IN">
    <property type="taxonomic scope" value="Eukaryota"/>
</dbReference>
<dbReference type="PROSITE" id="PS51840">
    <property type="entry name" value="C2_NT"/>
    <property type="match status" value="1"/>
</dbReference>
<evidence type="ECO:0000259" key="2">
    <source>
        <dbReference type="PROSITE" id="PS51840"/>
    </source>
</evidence>
<feature type="region of interest" description="Disordered" evidence="1">
    <location>
        <begin position="154"/>
        <end position="177"/>
    </location>
</feature>
<feature type="compositionally biased region" description="Low complexity" evidence="1">
    <location>
        <begin position="380"/>
        <end position="392"/>
    </location>
</feature>
<feature type="region of interest" description="Disordered" evidence="1">
    <location>
        <begin position="236"/>
        <end position="259"/>
    </location>
</feature>
<dbReference type="InterPro" id="IPR039931">
    <property type="entry name" value="EEIG1/2-like"/>
</dbReference>
<dbReference type="InParanoid" id="W3XIC8"/>
<sequence length="468" mass="51340">MPSLLPIVNKARKPKFDLHLTIYDLNNVPLVSGTSQIKWHLPHSMHGDHRGRTNKCPIDSINHRVTYDYNKVVPLRITIDRNNQLSECPIEFEVVQEFSASGGRDDRITLGVVRLNLSEYVEESENFPRKSVSSRSGSSLEYARRDILGPALQGKRRLSTASAGTAPIAEEQEHETADEGIVRRYLMQESKINSTLKLGILMVQIDGDRNYVAPPLKTAPMFGGIAGIMAGETVEPVDESPLGTAPTTTTQNKSRDASELQDMYRRALAASWNSQPGELAADECIEDIFSGGSGWKDQTGSSSRSEKDHSRDRNGEDVSSTSSGSEEVNSGTLRPSDVLKVRDQFSRSRGRHSRSRSGASERSLAATFRSSGRARSRNPQQPQQGGSHGQQYQHRHLREDPYESPSLDHSASMASLTPTLGSMGSAGSGSGSSRDHGFARRSYREVNEFDVRDDLVSWALPGTAAVST</sequence>
<dbReference type="Pfam" id="PF10358">
    <property type="entry name" value="NT-C2"/>
    <property type="match status" value="1"/>
</dbReference>
<evidence type="ECO:0000313" key="3">
    <source>
        <dbReference type="EMBL" id="ETS85006.1"/>
    </source>
</evidence>
<keyword evidence="4" id="KW-1185">Reference proteome</keyword>
<reference evidence="4" key="1">
    <citation type="journal article" date="2015" name="BMC Genomics">
        <title>Genomic and transcriptomic analysis of the endophytic fungus Pestalotiopsis fici reveals its lifestyle and high potential for synthesis of natural products.</title>
        <authorList>
            <person name="Wang X."/>
            <person name="Zhang X."/>
            <person name="Liu L."/>
            <person name="Xiang M."/>
            <person name="Wang W."/>
            <person name="Sun X."/>
            <person name="Che Y."/>
            <person name="Guo L."/>
            <person name="Liu G."/>
            <person name="Guo L."/>
            <person name="Wang C."/>
            <person name="Yin W.B."/>
            <person name="Stadler M."/>
            <person name="Zhang X."/>
            <person name="Liu X."/>
        </authorList>
    </citation>
    <scope>NUCLEOTIDE SEQUENCE [LARGE SCALE GENOMIC DNA]</scope>
    <source>
        <strain evidence="4">W106-1 / CGMCC3.15140</strain>
    </source>
</reference>
<dbReference type="OMA" id="WHLSHSM"/>
<dbReference type="HOGENOM" id="CLU_023134_1_0_1"/>
<feature type="region of interest" description="Disordered" evidence="1">
    <location>
        <begin position="291"/>
        <end position="438"/>
    </location>
</feature>
<evidence type="ECO:0000313" key="4">
    <source>
        <dbReference type="Proteomes" id="UP000030651"/>
    </source>
</evidence>
<dbReference type="RefSeq" id="XP_007829803.1">
    <property type="nucleotide sequence ID" value="XM_007831612.1"/>
</dbReference>
<dbReference type="EMBL" id="KI912110">
    <property type="protein sequence ID" value="ETS85006.1"/>
    <property type="molecule type" value="Genomic_DNA"/>
</dbReference>
<accession>W3XIC8</accession>
<dbReference type="PANTHER" id="PTHR21456:SF1">
    <property type="entry name" value="C2 NT-TYPE DOMAIN-CONTAINING PROTEIN"/>
    <property type="match status" value="1"/>
</dbReference>
<dbReference type="AlphaFoldDB" id="W3XIC8"/>
<gene>
    <name evidence="3" type="ORF">PFICI_03031</name>
</gene>
<dbReference type="InterPro" id="IPR019448">
    <property type="entry name" value="NT-C2"/>
</dbReference>
<dbReference type="FunCoup" id="W3XIC8">
    <property type="interactions" value="9"/>
</dbReference>
<feature type="compositionally biased region" description="Low complexity" evidence="1">
    <location>
        <begin position="317"/>
        <end position="332"/>
    </location>
</feature>
<organism evidence="3 4">
    <name type="scientific">Pestalotiopsis fici (strain W106-1 / CGMCC3.15140)</name>
    <dbReference type="NCBI Taxonomy" id="1229662"/>
    <lineage>
        <taxon>Eukaryota</taxon>
        <taxon>Fungi</taxon>
        <taxon>Dikarya</taxon>
        <taxon>Ascomycota</taxon>
        <taxon>Pezizomycotina</taxon>
        <taxon>Sordariomycetes</taxon>
        <taxon>Xylariomycetidae</taxon>
        <taxon>Amphisphaeriales</taxon>
        <taxon>Sporocadaceae</taxon>
        <taxon>Pestalotiopsis</taxon>
    </lineage>
</organism>
<feature type="domain" description="C2 NT-type" evidence="2">
    <location>
        <begin position="6"/>
        <end position="148"/>
    </location>
</feature>
<dbReference type="GeneID" id="19268044"/>
<dbReference type="Proteomes" id="UP000030651">
    <property type="component" value="Unassembled WGS sequence"/>
</dbReference>
<protein>
    <recommendedName>
        <fullName evidence="2">C2 NT-type domain-containing protein</fullName>
    </recommendedName>
</protein>